<dbReference type="KEGG" id="ptaw:DW352_16105"/>
<keyword evidence="3" id="KW-1185">Reference proteome</keyword>
<sequence length="151" mass="15425">MGSTGTTIHASAVLVGATAVLIRGPAGAGKSRLAWELIAAATQGALPFARLVGDDRVHIDAHAGRLLVRPAQVLAGLLEIRGLGIRRLPYEPVAAIGLLVDLAAADAARLPEPEAFETALAGVLLPRLPVAREQASLPLVLGRLATLSAGD</sequence>
<dbReference type="GO" id="GO:0000155">
    <property type="term" value="F:phosphorelay sensor kinase activity"/>
    <property type="evidence" value="ECO:0007669"/>
    <property type="project" value="InterPro"/>
</dbReference>
<dbReference type="CDD" id="cd01918">
    <property type="entry name" value="HprK_C"/>
    <property type="match status" value="1"/>
</dbReference>
<keyword evidence="2" id="KW-0808">Transferase</keyword>
<feature type="domain" description="HPr kinase/phosphorylase C-terminal" evidence="1">
    <location>
        <begin position="6"/>
        <end position="85"/>
    </location>
</feature>
<reference evidence="2 3" key="1">
    <citation type="submission" date="2018-07" db="EMBL/GenBank/DDBJ databases">
        <authorList>
            <person name="Quirk P.G."/>
            <person name="Krulwich T.A."/>
        </authorList>
    </citation>
    <scope>NUCLEOTIDE SEQUENCE [LARGE SCALE GENOMIC DNA]</scope>
    <source>
        <strain evidence="2 3">CC-BB4</strain>
    </source>
</reference>
<evidence type="ECO:0000313" key="3">
    <source>
        <dbReference type="Proteomes" id="UP000254889"/>
    </source>
</evidence>
<evidence type="ECO:0000259" key="1">
    <source>
        <dbReference type="Pfam" id="PF07475"/>
    </source>
</evidence>
<evidence type="ECO:0000313" key="2">
    <source>
        <dbReference type="EMBL" id="AXK81914.1"/>
    </source>
</evidence>
<dbReference type="Pfam" id="PF07475">
    <property type="entry name" value="Hpr_kinase_C"/>
    <property type="match status" value="1"/>
</dbReference>
<keyword evidence="2" id="KW-0418">Kinase</keyword>
<dbReference type="Gene3D" id="3.40.50.300">
    <property type="entry name" value="P-loop containing nucleotide triphosphate hydrolases"/>
    <property type="match status" value="1"/>
</dbReference>
<dbReference type="EMBL" id="CP031417">
    <property type="protein sequence ID" value="AXK81914.1"/>
    <property type="molecule type" value="Genomic_DNA"/>
</dbReference>
<dbReference type="SUPFAM" id="SSF53795">
    <property type="entry name" value="PEP carboxykinase-like"/>
    <property type="match status" value="1"/>
</dbReference>
<dbReference type="GO" id="GO:0005524">
    <property type="term" value="F:ATP binding"/>
    <property type="evidence" value="ECO:0007669"/>
    <property type="project" value="InterPro"/>
</dbReference>
<dbReference type="RefSeq" id="WP_115692293.1">
    <property type="nucleotide sequence ID" value="NZ_CP031417.1"/>
</dbReference>
<dbReference type="InterPro" id="IPR011104">
    <property type="entry name" value="Hpr_kin/Pase_C"/>
</dbReference>
<dbReference type="Proteomes" id="UP000254889">
    <property type="component" value="Chromosome"/>
</dbReference>
<dbReference type="InterPro" id="IPR027417">
    <property type="entry name" value="P-loop_NTPase"/>
</dbReference>
<dbReference type="AlphaFoldDB" id="A0A345ZYB7"/>
<name>A0A345ZYB7_9HYPH</name>
<accession>A0A345ZYB7</accession>
<gene>
    <name evidence="2" type="ORF">DW352_16105</name>
</gene>
<protein>
    <submittedName>
        <fullName evidence="2">Serine kinase</fullName>
    </submittedName>
</protein>
<organism evidence="2 3">
    <name type="scientific">Pseudolabrys taiwanensis</name>
    <dbReference type="NCBI Taxonomy" id="331696"/>
    <lineage>
        <taxon>Bacteria</taxon>
        <taxon>Pseudomonadati</taxon>
        <taxon>Pseudomonadota</taxon>
        <taxon>Alphaproteobacteria</taxon>
        <taxon>Hyphomicrobiales</taxon>
        <taxon>Xanthobacteraceae</taxon>
        <taxon>Pseudolabrys</taxon>
    </lineage>
</organism>
<dbReference type="OrthoDB" id="8326226at2"/>
<dbReference type="GO" id="GO:0006109">
    <property type="term" value="P:regulation of carbohydrate metabolic process"/>
    <property type="evidence" value="ECO:0007669"/>
    <property type="project" value="InterPro"/>
</dbReference>
<proteinExistence type="predicted"/>